<feature type="domain" description="HTH cro/C1-type" evidence="2">
    <location>
        <begin position="13"/>
        <end position="67"/>
    </location>
</feature>
<protein>
    <submittedName>
        <fullName evidence="3">Transcriptional regulator</fullName>
    </submittedName>
</protein>
<dbReference type="AlphaFoldDB" id="A0A268RVV9"/>
<proteinExistence type="predicted"/>
<name>A0A268RVV9_SHOCL</name>
<evidence type="ECO:0000313" key="3">
    <source>
        <dbReference type="EMBL" id="PAF24393.1"/>
    </source>
</evidence>
<sequence length="131" mass="15120">MNEVQKKLMGQRIKQCRIDINLSQEGLAEQLGMKRTNIANYEAGRVVPPGSVILELANIFDVTTDYLLGRTNKPDKNADPLYDSLHQIQRARKKLPTKKERERMDQMLEIVKLSFIDAFNEEDDEDDNNDL</sequence>
<dbReference type="InterPro" id="IPR010982">
    <property type="entry name" value="Lambda_DNA-bd_dom_sf"/>
</dbReference>
<dbReference type="Proteomes" id="UP000216133">
    <property type="component" value="Unassembled WGS sequence"/>
</dbReference>
<dbReference type="SUPFAM" id="SSF47413">
    <property type="entry name" value="lambda repressor-like DNA-binding domains"/>
    <property type="match status" value="1"/>
</dbReference>
<evidence type="ECO:0000259" key="2">
    <source>
        <dbReference type="PROSITE" id="PS50943"/>
    </source>
</evidence>
<dbReference type="EMBL" id="NPBS01000111">
    <property type="protein sequence ID" value="PAF24393.1"/>
    <property type="molecule type" value="Genomic_DNA"/>
</dbReference>
<organism evidence="3 4">
    <name type="scientific">Shouchella clausii</name>
    <name type="common">Alkalihalobacillus clausii</name>
    <dbReference type="NCBI Taxonomy" id="79880"/>
    <lineage>
        <taxon>Bacteria</taxon>
        <taxon>Bacillati</taxon>
        <taxon>Bacillota</taxon>
        <taxon>Bacilli</taxon>
        <taxon>Bacillales</taxon>
        <taxon>Bacillaceae</taxon>
        <taxon>Shouchella</taxon>
    </lineage>
</organism>
<dbReference type="GO" id="GO:0003677">
    <property type="term" value="F:DNA binding"/>
    <property type="evidence" value="ECO:0007669"/>
    <property type="project" value="UniProtKB-KW"/>
</dbReference>
<dbReference type="PROSITE" id="PS50943">
    <property type="entry name" value="HTH_CROC1"/>
    <property type="match status" value="1"/>
</dbReference>
<evidence type="ECO:0000256" key="1">
    <source>
        <dbReference type="ARBA" id="ARBA00023125"/>
    </source>
</evidence>
<accession>A0A268RVV9</accession>
<dbReference type="Gene3D" id="1.10.260.40">
    <property type="entry name" value="lambda repressor-like DNA-binding domains"/>
    <property type="match status" value="1"/>
</dbReference>
<dbReference type="Pfam" id="PF01381">
    <property type="entry name" value="HTH_3"/>
    <property type="match status" value="1"/>
</dbReference>
<evidence type="ECO:0000313" key="4">
    <source>
        <dbReference type="Proteomes" id="UP000216133"/>
    </source>
</evidence>
<keyword evidence="1" id="KW-0238">DNA-binding</keyword>
<dbReference type="PANTHER" id="PTHR46558">
    <property type="entry name" value="TRACRIPTIONAL REGULATORY PROTEIN-RELATED-RELATED"/>
    <property type="match status" value="1"/>
</dbReference>
<comment type="caution">
    <text evidence="3">The sequence shown here is derived from an EMBL/GenBank/DDBJ whole genome shotgun (WGS) entry which is preliminary data.</text>
</comment>
<dbReference type="InterPro" id="IPR001387">
    <property type="entry name" value="Cro/C1-type_HTH"/>
</dbReference>
<dbReference type="PANTHER" id="PTHR46558:SF11">
    <property type="entry name" value="HTH-TYPE TRANSCRIPTIONAL REGULATOR XRE"/>
    <property type="match status" value="1"/>
</dbReference>
<dbReference type="RefSeq" id="WP_095328118.1">
    <property type="nucleotide sequence ID" value="NZ_NPBS01000111.1"/>
</dbReference>
<dbReference type="CDD" id="cd00093">
    <property type="entry name" value="HTH_XRE"/>
    <property type="match status" value="1"/>
</dbReference>
<reference evidence="3 4" key="1">
    <citation type="submission" date="2017-07" db="EMBL/GenBank/DDBJ databases">
        <title>Isolation and whole genome analysis of endospore-forming bacteria from heroin.</title>
        <authorList>
            <person name="Kalinowski J."/>
            <person name="Ahrens B."/>
            <person name="Al-Dilaimi A."/>
            <person name="Winkler A."/>
            <person name="Wibberg D."/>
            <person name="Schleenbecker U."/>
            <person name="Ruckert C."/>
            <person name="Wolfel R."/>
            <person name="Grass G."/>
        </authorList>
    </citation>
    <scope>NUCLEOTIDE SEQUENCE [LARGE SCALE GENOMIC DNA]</scope>
    <source>
        <strain evidence="3 4">7523-2</strain>
    </source>
</reference>
<dbReference type="SMART" id="SM00530">
    <property type="entry name" value="HTH_XRE"/>
    <property type="match status" value="1"/>
</dbReference>
<gene>
    <name evidence="3" type="ORF">CHH61_19050</name>
</gene>